<dbReference type="EMBL" id="SJDL01000023">
    <property type="protein sequence ID" value="TBW54341.1"/>
    <property type="molecule type" value="Genomic_DNA"/>
</dbReference>
<dbReference type="Proteomes" id="UP000313645">
    <property type="component" value="Unassembled WGS sequence"/>
</dbReference>
<feature type="transmembrane region" description="Helical" evidence="1">
    <location>
        <begin position="12"/>
        <end position="33"/>
    </location>
</feature>
<feature type="domain" description="TadE-like" evidence="2">
    <location>
        <begin position="13"/>
        <end position="55"/>
    </location>
</feature>
<reference evidence="3 4" key="1">
    <citation type="submission" date="2019-02" db="EMBL/GenBank/DDBJ databases">
        <title>Marinobacter halodurans sp. nov., a marine bacterium isolated from sea tidal flat.</title>
        <authorList>
            <person name="Yoo Y."/>
            <person name="Lee D.W."/>
            <person name="Kim B.S."/>
            <person name="Kim J.-J."/>
        </authorList>
    </citation>
    <scope>NUCLEOTIDE SEQUENCE [LARGE SCALE GENOMIC DNA]</scope>
    <source>
        <strain evidence="3 4">YJ-S3-2</strain>
    </source>
</reference>
<comment type="caution">
    <text evidence="3">The sequence shown here is derived from an EMBL/GenBank/DDBJ whole genome shotgun (WGS) entry which is preliminary data.</text>
</comment>
<accession>A0ABY1ZIS4</accession>
<proteinExistence type="predicted"/>
<name>A0ABY1ZIS4_9GAMM</name>
<dbReference type="InterPro" id="IPR012495">
    <property type="entry name" value="TadE-like_dom"/>
</dbReference>
<gene>
    <name evidence="3" type="ORF">EZI54_14615</name>
</gene>
<evidence type="ECO:0000256" key="1">
    <source>
        <dbReference type="SAM" id="Phobius"/>
    </source>
</evidence>
<evidence type="ECO:0000259" key="2">
    <source>
        <dbReference type="Pfam" id="PF07811"/>
    </source>
</evidence>
<evidence type="ECO:0000313" key="3">
    <source>
        <dbReference type="EMBL" id="TBW54341.1"/>
    </source>
</evidence>
<dbReference type="RefSeq" id="WP_131482624.1">
    <property type="nucleotide sequence ID" value="NZ_SJDL01000023.1"/>
</dbReference>
<evidence type="ECO:0000313" key="4">
    <source>
        <dbReference type="Proteomes" id="UP000313645"/>
    </source>
</evidence>
<protein>
    <submittedName>
        <fullName evidence="3">Pilus assembly protein</fullName>
    </submittedName>
</protein>
<keyword evidence="1" id="KW-1133">Transmembrane helix</keyword>
<keyword evidence="1" id="KW-0812">Transmembrane</keyword>
<keyword evidence="4" id="KW-1185">Reference proteome</keyword>
<dbReference type="Pfam" id="PF07811">
    <property type="entry name" value="TadE"/>
    <property type="match status" value="1"/>
</dbReference>
<sequence>MKKHPRLKQKQHGIAMLEFMVAAPLLIVVTLAVTEMAWAFHQYHTMTRATRDGARYMASSALIGSVGIIYLDSTLVQETGNLVVFGNVGGTGSPLLPDWSAAEVTVTSPDASHIRVSAHYDYVPLVGRIPAFYGGQPLSLSFQMHSTVEMRAL</sequence>
<keyword evidence="1" id="KW-0472">Membrane</keyword>
<organism evidence="3 4">
    <name type="scientific">Marinobacter halodurans</name>
    <dbReference type="NCBI Taxonomy" id="2528979"/>
    <lineage>
        <taxon>Bacteria</taxon>
        <taxon>Pseudomonadati</taxon>
        <taxon>Pseudomonadota</taxon>
        <taxon>Gammaproteobacteria</taxon>
        <taxon>Pseudomonadales</taxon>
        <taxon>Marinobacteraceae</taxon>
        <taxon>Marinobacter</taxon>
    </lineage>
</organism>
<feature type="transmembrane region" description="Helical" evidence="1">
    <location>
        <begin position="53"/>
        <end position="71"/>
    </location>
</feature>